<keyword evidence="3" id="KW-1185">Reference proteome</keyword>
<evidence type="ECO:0000313" key="1">
    <source>
        <dbReference type="EMBL" id="KAF0688514.1"/>
    </source>
</evidence>
<dbReference type="SUPFAM" id="SSF140860">
    <property type="entry name" value="Pseudo ankyrin repeat-like"/>
    <property type="match status" value="1"/>
</dbReference>
<evidence type="ECO:0000313" key="2">
    <source>
        <dbReference type="EMBL" id="VFT96582.1"/>
    </source>
</evidence>
<evidence type="ECO:0000313" key="3">
    <source>
        <dbReference type="Proteomes" id="UP000332933"/>
    </source>
</evidence>
<dbReference type="PANTHER" id="PTHR46586:SF3">
    <property type="entry name" value="ANKYRIN REPEAT-CONTAINING PROTEIN"/>
    <property type="match status" value="1"/>
</dbReference>
<dbReference type="InterPro" id="IPR036770">
    <property type="entry name" value="Ankyrin_rpt-contain_sf"/>
</dbReference>
<name>A0A485LDP0_9STRA</name>
<dbReference type="InterPro" id="IPR052050">
    <property type="entry name" value="SecEffector_AnkRepeat"/>
</dbReference>
<reference evidence="2 3" key="1">
    <citation type="submission" date="2019-03" db="EMBL/GenBank/DDBJ databases">
        <authorList>
            <person name="Gaulin E."/>
            <person name="Dumas B."/>
        </authorList>
    </citation>
    <scope>NUCLEOTIDE SEQUENCE [LARGE SCALE GENOMIC DNA]</scope>
    <source>
        <strain evidence="2">CBS 568.67</strain>
    </source>
</reference>
<proteinExistence type="predicted"/>
<sequence length="582" mass="66338">MALAVLSTPDLLQSIVAFQGGLREDLLPTWGLPSGIRMSLARGHAFYLPTWVAQFGIDRLPLLIDAFPRLKSRIPVVAASAGLVDVLECMHRHFNLCHLTNGLVSHAATKGQPHVVRYLHCIEYEDDIDHAIKQAALHGHVCVLQCLRETYARTSGLNGYAVATEAISVGNVDVLEWLFRVAKLNASKRHHVLEVCFNDALEEDNMQVVAWLVDQMPPAMAKVAHDVERYQQMHLHDLTFHDLAHPTNLLTKLFARCTNKRRYTQLIPHLQTVLDHMPAFQERNSRATRTAERHCLVLATKHYSLDVMRWLVDSRAMPRAIVVDVLVTQHCGVRVMYRAMQRHDTDMLAFLDTYFENNTAKHAMTSKWMVVVKRRGPDHWMTWLDTLIVSNNHRGENRSQVRSMLENVPRDPDTRPNLAVPGLGDLLLHLSFVLYLVREVPVDGPLDTWFPRHAQHKTPSRRLTRWFDSLVACHGGRIAVMAHCLPALAARANKPRTTLKMIHAAWRLCYDDNEVCKNEILQVEEEMLRRAVVAGHWKVVVWLVRRMAADNAVDRAVLRCQDRNPSLRSYAAKLDRGVHMGI</sequence>
<protein>
    <submittedName>
        <fullName evidence="2">Aste57867_19884 protein</fullName>
    </submittedName>
</protein>
<dbReference type="Gene3D" id="1.25.40.20">
    <property type="entry name" value="Ankyrin repeat-containing domain"/>
    <property type="match status" value="1"/>
</dbReference>
<dbReference type="EMBL" id="CAADRA010006742">
    <property type="protein sequence ID" value="VFT96582.1"/>
    <property type="molecule type" value="Genomic_DNA"/>
</dbReference>
<dbReference type="AlphaFoldDB" id="A0A485LDP0"/>
<accession>A0A485LDP0</accession>
<dbReference type="PANTHER" id="PTHR46586">
    <property type="entry name" value="ANKYRIN REPEAT-CONTAINING PROTEIN"/>
    <property type="match status" value="1"/>
</dbReference>
<organism evidence="2 3">
    <name type="scientific">Aphanomyces stellatus</name>
    <dbReference type="NCBI Taxonomy" id="120398"/>
    <lineage>
        <taxon>Eukaryota</taxon>
        <taxon>Sar</taxon>
        <taxon>Stramenopiles</taxon>
        <taxon>Oomycota</taxon>
        <taxon>Saprolegniomycetes</taxon>
        <taxon>Saprolegniales</taxon>
        <taxon>Verrucalvaceae</taxon>
        <taxon>Aphanomyces</taxon>
    </lineage>
</organism>
<reference evidence="1" key="2">
    <citation type="submission" date="2019-06" db="EMBL/GenBank/DDBJ databases">
        <title>Genomics analysis of Aphanomyces spp. identifies a new class of oomycete effector associated with host adaptation.</title>
        <authorList>
            <person name="Gaulin E."/>
        </authorList>
    </citation>
    <scope>NUCLEOTIDE SEQUENCE</scope>
    <source>
        <strain evidence="1">CBS 578.67</strain>
    </source>
</reference>
<dbReference type="EMBL" id="VJMH01006719">
    <property type="protein sequence ID" value="KAF0688514.1"/>
    <property type="molecule type" value="Genomic_DNA"/>
</dbReference>
<dbReference type="Proteomes" id="UP000332933">
    <property type="component" value="Unassembled WGS sequence"/>
</dbReference>
<gene>
    <name evidence="2" type="primary">Aste57867_19884</name>
    <name evidence="1" type="ORF">As57867_019818</name>
    <name evidence="2" type="ORF">ASTE57867_19884</name>
</gene>